<dbReference type="EMBL" id="GDHC01007621">
    <property type="protein sequence ID" value="JAQ11008.1"/>
    <property type="molecule type" value="Transcribed_RNA"/>
</dbReference>
<evidence type="ECO:0000313" key="4">
    <source>
        <dbReference type="EMBL" id="JAG36177.1"/>
    </source>
</evidence>
<dbReference type="EMBL" id="GBRD01014521">
    <property type="protein sequence ID" value="JAG51305.1"/>
    <property type="molecule type" value="Transcribed_RNA"/>
</dbReference>
<evidence type="ECO:0000313" key="5">
    <source>
        <dbReference type="EMBL" id="JAG51305.1"/>
    </source>
</evidence>
<dbReference type="EMBL" id="GBHO01007428">
    <property type="protein sequence ID" value="JAG36176.1"/>
    <property type="molecule type" value="Transcribed_RNA"/>
</dbReference>
<feature type="region of interest" description="Disordered" evidence="1">
    <location>
        <begin position="171"/>
        <end position="205"/>
    </location>
</feature>
<evidence type="ECO:0000313" key="3">
    <source>
        <dbReference type="EMBL" id="JAG36176.1"/>
    </source>
</evidence>
<dbReference type="InterPro" id="IPR045068">
    <property type="entry name" value="BACURD1-3"/>
</dbReference>
<sequence>MAESKYYCITELMQGCDLASVKKEKESEPSKESMCKVPLVTSPKEEQNILGATSKPIIKLLINRHNNKYSYTSSSDDNLLKNIELFDKLSLRFSGRVLFIKDVVGSSEICCWSFYGHGKKVAEVCCTSIVYATDKKHTKVEFPEARIYEETLNILLYENRTGPDQELMQATSSRGAVAGMSSYTSDEEEERSGLARLRSNKQNNQ</sequence>
<name>A0A0A9Z301_LYGHE</name>
<organism evidence="2">
    <name type="scientific">Lygus hesperus</name>
    <name type="common">Western plant bug</name>
    <dbReference type="NCBI Taxonomy" id="30085"/>
    <lineage>
        <taxon>Eukaryota</taxon>
        <taxon>Metazoa</taxon>
        <taxon>Ecdysozoa</taxon>
        <taxon>Arthropoda</taxon>
        <taxon>Hexapoda</taxon>
        <taxon>Insecta</taxon>
        <taxon>Pterygota</taxon>
        <taxon>Neoptera</taxon>
        <taxon>Paraneoptera</taxon>
        <taxon>Hemiptera</taxon>
        <taxon>Heteroptera</taxon>
        <taxon>Panheteroptera</taxon>
        <taxon>Cimicomorpha</taxon>
        <taxon>Miridae</taxon>
        <taxon>Mirini</taxon>
        <taxon>Lygus</taxon>
    </lineage>
</organism>
<reference evidence="5" key="3">
    <citation type="submission" date="2014-09" db="EMBL/GenBank/DDBJ databases">
        <authorList>
            <person name="Magalhaes I.L.F."/>
            <person name="Oliveira U."/>
            <person name="Santos F.R."/>
            <person name="Vidigal T.H.D.A."/>
            <person name="Brescovit A.D."/>
            <person name="Santos A.J."/>
        </authorList>
    </citation>
    <scope>NUCLEOTIDE SEQUENCE</scope>
</reference>
<evidence type="ECO:0000313" key="2">
    <source>
        <dbReference type="EMBL" id="JAG36175.1"/>
    </source>
</evidence>
<gene>
    <name evidence="2" type="primary">KCTD13_1</name>
    <name evidence="6" type="synonym">KCTD13</name>
    <name evidence="4" type="synonym">KCTD13_0</name>
    <name evidence="3" type="synonym">KCTD13_2</name>
    <name evidence="4" type="ORF">CM83_92048</name>
    <name evidence="2" type="ORF">CM83_92050</name>
    <name evidence="3" type="ORF">CM83_92052</name>
    <name evidence="6" type="ORF">g.88688</name>
</gene>
<evidence type="ECO:0000256" key="1">
    <source>
        <dbReference type="SAM" id="MobiDB-lite"/>
    </source>
</evidence>
<reference evidence="6" key="4">
    <citation type="journal article" date="2016" name="Gigascience">
        <title>De novo construction of an expanded transcriptome assembly for the western tarnished plant bug, Lygus hesperus.</title>
        <authorList>
            <person name="Tassone E.E."/>
            <person name="Geib S.M."/>
            <person name="Hall B."/>
            <person name="Fabrick J.A."/>
            <person name="Brent C.S."/>
            <person name="Hull J.J."/>
        </authorList>
    </citation>
    <scope>NUCLEOTIDE SEQUENCE</scope>
</reference>
<reference evidence="2" key="2">
    <citation type="submission" date="2014-07" db="EMBL/GenBank/DDBJ databases">
        <authorList>
            <person name="Hull J."/>
        </authorList>
    </citation>
    <scope>NUCLEOTIDE SEQUENCE</scope>
</reference>
<accession>A0A0A9Z301</accession>
<proteinExistence type="predicted"/>
<dbReference type="EMBL" id="GBHO01007429">
    <property type="protein sequence ID" value="JAG36175.1"/>
    <property type="molecule type" value="Transcribed_RNA"/>
</dbReference>
<dbReference type="AlphaFoldDB" id="A0A0A9Z301"/>
<dbReference type="PANTHER" id="PTHR11145:SF8">
    <property type="entry name" value="RE57120P"/>
    <property type="match status" value="1"/>
</dbReference>
<reference evidence="2" key="1">
    <citation type="journal article" date="2014" name="PLoS ONE">
        <title>Transcriptome-Based Identification of ABC Transporters in the Western Tarnished Plant Bug Lygus hesperus.</title>
        <authorList>
            <person name="Hull J.J."/>
            <person name="Chaney K."/>
            <person name="Geib S.M."/>
            <person name="Fabrick J.A."/>
            <person name="Brent C.S."/>
            <person name="Walsh D."/>
            <person name="Lavine L.C."/>
        </authorList>
    </citation>
    <scope>NUCLEOTIDE SEQUENCE</scope>
</reference>
<dbReference type="PANTHER" id="PTHR11145">
    <property type="entry name" value="BTB/POZ DOMAIN-CONTAINING ADAPTER FOR CUL3-MEDIATED RHOA DEGRADATION PROTEIN FAMILY MEMBER"/>
    <property type="match status" value="1"/>
</dbReference>
<dbReference type="EMBL" id="GBHO01007427">
    <property type="protein sequence ID" value="JAG36177.1"/>
    <property type="molecule type" value="Transcribed_RNA"/>
</dbReference>
<evidence type="ECO:0000313" key="6">
    <source>
        <dbReference type="EMBL" id="JAQ11008.1"/>
    </source>
</evidence>
<protein>
    <submittedName>
        <fullName evidence="2">BTB/POZ domain-containing adapter for CUL3-mediated RhoA degradation protein 1</fullName>
    </submittedName>
</protein>